<keyword evidence="1" id="KW-0472">Membrane</keyword>
<feature type="transmembrane region" description="Helical" evidence="1">
    <location>
        <begin position="58"/>
        <end position="78"/>
    </location>
</feature>
<dbReference type="AlphaFoldDB" id="A0A1G2PS12"/>
<evidence type="ECO:0000313" key="3">
    <source>
        <dbReference type="Proteomes" id="UP000176951"/>
    </source>
</evidence>
<proteinExistence type="predicted"/>
<keyword evidence="1" id="KW-0812">Transmembrane</keyword>
<dbReference type="EMBL" id="MHSW01000026">
    <property type="protein sequence ID" value="OHA51146.1"/>
    <property type="molecule type" value="Genomic_DNA"/>
</dbReference>
<comment type="caution">
    <text evidence="2">The sequence shown here is derived from an EMBL/GenBank/DDBJ whole genome shotgun (WGS) entry which is preliminary data.</text>
</comment>
<sequence length="115" mass="13075">MEIRFRFKIFSLSLAFAAVLNILLWLIIWFKFPPSDIPYAIRYSILSGADIFGTQNTLLVLPTLGSAMLIINGLLAFLLRKKEVFLSYVFLVMSVIVQLFLLIALFGLLKFNGQI</sequence>
<evidence type="ECO:0000256" key="1">
    <source>
        <dbReference type="SAM" id="Phobius"/>
    </source>
</evidence>
<accession>A0A1G2PS12</accession>
<protein>
    <submittedName>
        <fullName evidence="2">Uncharacterized protein</fullName>
    </submittedName>
</protein>
<reference evidence="2 3" key="1">
    <citation type="journal article" date="2016" name="Nat. Commun.">
        <title>Thousands of microbial genomes shed light on interconnected biogeochemical processes in an aquifer system.</title>
        <authorList>
            <person name="Anantharaman K."/>
            <person name="Brown C.T."/>
            <person name="Hug L.A."/>
            <person name="Sharon I."/>
            <person name="Castelle C.J."/>
            <person name="Probst A.J."/>
            <person name="Thomas B.C."/>
            <person name="Singh A."/>
            <person name="Wilkins M.J."/>
            <person name="Karaoz U."/>
            <person name="Brodie E.L."/>
            <person name="Williams K.H."/>
            <person name="Hubbard S.S."/>
            <person name="Banfield J.F."/>
        </authorList>
    </citation>
    <scope>NUCLEOTIDE SEQUENCE [LARGE SCALE GENOMIC DNA]</scope>
</reference>
<gene>
    <name evidence="2" type="ORF">A3A97_00400</name>
</gene>
<dbReference type="Proteomes" id="UP000176951">
    <property type="component" value="Unassembled WGS sequence"/>
</dbReference>
<feature type="transmembrane region" description="Helical" evidence="1">
    <location>
        <begin position="12"/>
        <end position="30"/>
    </location>
</feature>
<organism evidence="2 3">
    <name type="scientific">Candidatus Terrybacteria bacterium RIFCSPLOWO2_01_FULL_40_23</name>
    <dbReference type="NCBI Taxonomy" id="1802366"/>
    <lineage>
        <taxon>Bacteria</taxon>
        <taxon>Candidatus Terryibacteriota</taxon>
    </lineage>
</organism>
<evidence type="ECO:0000313" key="2">
    <source>
        <dbReference type="EMBL" id="OHA51146.1"/>
    </source>
</evidence>
<name>A0A1G2PS12_9BACT</name>
<feature type="transmembrane region" description="Helical" evidence="1">
    <location>
        <begin position="85"/>
        <end position="109"/>
    </location>
</feature>
<keyword evidence="1" id="KW-1133">Transmembrane helix</keyword>